<keyword evidence="2" id="KW-1133">Transmembrane helix</keyword>
<accession>A0A9P7YJ09</accession>
<dbReference type="GO" id="GO:0070762">
    <property type="term" value="C:nuclear pore transmembrane ring"/>
    <property type="evidence" value="ECO:0007669"/>
    <property type="project" value="TreeGrafter"/>
</dbReference>
<name>A0A9P7YJ09_9HELO</name>
<feature type="compositionally biased region" description="Polar residues" evidence="1">
    <location>
        <begin position="153"/>
        <end position="172"/>
    </location>
</feature>
<comment type="caution">
    <text evidence="3">The sequence shown here is derived from an EMBL/GenBank/DDBJ whole genome shotgun (WGS) entry which is preliminary data.</text>
</comment>
<dbReference type="GO" id="GO:0006606">
    <property type="term" value="P:protein import into nucleus"/>
    <property type="evidence" value="ECO:0007669"/>
    <property type="project" value="TreeGrafter"/>
</dbReference>
<dbReference type="OrthoDB" id="429932at2759"/>
<dbReference type="EMBL" id="MU251481">
    <property type="protein sequence ID" value="KAG9233945.1"/>
    <property type="molecule type" value="Genomic_DNA"/>
</dbReference>
<keyword evidence="2" id="KW-0812">Transmembrane</keyword>
<protein>
    <submittedName>
        <fullName evidence="3">Nuclear pore complex component-domain-containing protein</fullName>
    </submittedName>
</protein>
<proteinExistence type="predicted"/>
<keyword evidence="2" id="KW-0472">Membrane</keyword>
<dbReference type="Pfam" id="PF08058">
    <property type="entry name" value="NPCC"/>
    <property type="match status" value="1"/>
</dbReference>
<feature type="transmembrane region" description="Helical" evidence="2">
    <location>
        <begin position="52"/>
        <end position="71"/>
    </location>
</feature>
<evidence type="ECO:0000256" key="2">
    <source>
        <dbReference type="SAM" id="Phobius"/>
    </source>
</evidence>
<dbReference type="AlphaFoldDB" id="A0A9P7YJ09"/>
<reference evidence="3" key="1">
    <citation type="journal article" date="2021" name="IMA Fungus">
        <title>Genomic characterization of three marine fungi, including Emericellopsis atlantica sp. nov. with signatures of a generalist lifestyle and marine biomass degradation.</title>
        <authorList>
            <person name="Hagestad O.C."/>
            <person name="Hou L."/>
            <person name="Andersen J.H."/>
            <person name="Hansen E.H."/>
            <person name="Altermark B."/>
            <person name="Li C."/>
            <person name="Kuhnert E."/>
            <person name="Cox R.J."/>
            <person name="Crous P.W."/>
            <person name="Spatafora J.W."/>
            <person name="Lail K."/>
            <person name="Amirebrahimi M."/>
            <person name="Lipzen A."/>
            <person name="Pangilinan J."/>
            <person name="Andreopoulos W."/>
            <person name="Hayes R.D."/>
            <person name="Ng V."/>
            <person name="Grigoriev I.V."/>
            <person name="Jackson S.A."/>
            <person name="Sutton T.D.S."/>
            <person name="Dobson A.D.W."/>
            <person name="Rama T."/>
        </authorList>
    </citation>
    <scope>NUCLEOTIDE SEQUENCE</scope>
    <source>
        <strain evidence="3">TRa018bII</strain>
    </source>
</reference>
<dbReference type="GO" id="GO:0030474">
    <property type="term" value="P:spindle pole body duplication"/>
    <property type="evidence" value="ECO:0007669"/>
    <property type="project" value="TreeGrafter"/>
</dbReference>
<organism evidence="3 4">
    <name type="scientific">Amylocarpus encephaloides</name>
    <dbReference type="NCBI Taxonomy" id="45428"/>
    <lineage>
        <taxon>Eukaryota</taxon>
        <taxon>Fungi</taxon>
        <taxon>Dikarya</taxon>
        <taxon>Ascomycota</taxon>
        <taxon>Pezizomycotina</taxon>
        <taxon>Leotiomycetes</taxon>
        <taxon>Helotiales</taxon>
        <taxon>Helotiales incertae sedis</taxon>
        <taxon>Amylocarpus</taxon>
    </lineage>
</organism>
<dbReference type="PANTHER" id="PTHR28003">
    <property type="entry name" value="NUCLEOPORIN POM34"/>
    <property type="match status" value="1"/>
</dbReference>
<evidence type="ECO:0000313" key="3">
    <source>
        <dbReference type="EMBL" id="KAG9233945.1"/>
    </source>
</evidence>
<feature type="compositionally biased region" description="Polar residues" evidence="1">
    <location>
        <begin position="237"/>
        <end position="248"/>
    </location>
</feature>
<feature type="compositionally biased region" description="Polar residues" evidence="1">
    <location>
        <begin position="185"/>
        <end position="196"/>
    </location>
</feature>
<evidence type="ECO:0000256" key="1">
    <source>
        <dbReference type="SAM" id="MobiDB-lite"/>
    </source>
</evidence>
<feature type="region of interest" description="Disordered" evidence="1">
    <location>
        <begin position="1"/>
        <end position="26"/>
    </location>
</feature>
<sequence>MSQAMTTPVRPLTPTNAPKEQTPVTGTWKHPRLDEIIRRQDASTFSQRNLKIILYNVVAISVNWYVGGWLWAKLPGLFDVGKILSPYATWAYYLLHATFLYNIALALSPLVRGEDPVEDIPLTPAQRATIGLPPSSRAPTPDAKYSTPPKYQRTPTMGNSAGSKGSYQNSPLSGKGKESPLGDSISGSRFSPNASPLIQKVKGDGLGGTRRHSYGSGSPLGPGNSRFSIPEMPGSPSPSGVKTPSVGLNSKWLYDKERRNSGSARLYT</sequence>
<dbReference type="InterPro" id="IPR012578">
    <property type="entry name" value="Nucl_pore_cmplx"/>
</dbReference>
<feature type="compositionally biased region" description="Polar residues" evidence="1">
    <location>
        <begin position="13"/>
        <end position="25"/>
    </location>
</feature>
<dbReference type="GO" id="GO:0005640">
    <property type="term" value="C:nuclear outer membrane"/>
    <property type="evidence" value="ECO:0007669"/>
    <property type="project" value="TreeGrafter"/>
</dbReference>
<evidence type="ECO:0000313" key="4">
    <source>
        <dbReference type="Proteomes" id="UP000824998"/>
    </source>
</evidence>
<feature type="transmembrane region" description="Helical" evidence="2">
    <location>
        <begin position="91"/>
        <end position="111"/>
    </location>
</feature>
<dbReference type="PANTHER" id="PTHR28003:SF1">
    <property type="entry name" value="NUCLEOPORIN POM34"/>
    <property type="match status" value="1"/>
</dbReference>
<gene>
    <name evidence="3" type="ORF">BJ875DRAFT_462931</name>
</gene>
<feature type="region of interest" description="Disordered" evidence="1">
    <location>
        <begin position="125"/>
        <end position="268"/>
    </location>
</feature>
<keyword evidence="4" id="KW-1185">Reference proteome</keyword>
<dbReference type="Proteomes" id="UP000824998">
    <property type="component" value="Unassembled WGS sequence"/>
</dbReference>